<feature type="region of interest" description="Disordered" evidence="2">
    <location>
        <begin position="303"/>
        <end position="328"/>
    </location>
</feature>
<protein>
    <submittedName>
        <fullName evidence="4">Alpha/beta fold hydrolase</fullName>
    </submittedName>
</protein>
<evidence type="ECO:0000313" key="4">
    <source>
        <dbReference type="EMBL" id="QGZ64771.1"/>
    </source>
</evidence>
<dbReference type="PRINTS" id="PR00412">
    <property type="entry name" value="EPOXHYDRLASE"/>
</dbReference>
<dbReference type="InterPro" id="IPR000073">
    <property type="entry name" value="AB_hydrolase_1"/>
</dbReference>
<dbReference type="Proteomes" id="UP000433577">
    <property type="component" value="Chromosome 3"/>
</dbReference>
<dbReference type="SUPFAM" id="SSF53474">
    <property type="entry name" value="alpha/beta-Hydrolases"/>
    <property type="match status" value="1"/>
</dbReference>
<evidence type="ECO:0000259" key="3">
    <source>
        <dbReference type="Pfam" id="PF12697"/>
    </source>
</evidence>
<keyword evidence="5" id="KW-1185">Reference proteome</keyword>
<feature type="domain" description="AB hydrolase-1" evidence="3">
    <location>
        <begin position="35"/>
        <end position="289"/>
    </location>
</feature>
<feature type="compositionally biased region" description="Low complexity" evidence="2">
    <location>
        <begin position="307"/>
        <end position="322"/>
    </location>
</feature>
<dbReference type="PANTHER" id="PTHR43798:SF31">
    <property type="entry name" value="AB HYDROLASE SUPERFAMILY PROTEIN YCLE"/>
    <property type="match status" value="1"/>
</dbReference>
<dbReference type="Pfam" id="PF12697">
    <property type="entry name" value="Abhydrolase_6"/>
    <property type="match status" value="1"/>
</dbReference>
<dbReference type="GO" id="GO:0016020">
    <property type="term" value="C:membrane"/>
    <property type="evidence" value="ECO:0007669"/>
    <property type="project" value="TreeGrafter"/>
</dbReference>
<dbReference type="RefSeq" id="WP_158954532.1">
    <property type="nucleotide sequence ID" value="NZ_CP046915.1"/>
</dbReference>
<evidence type="ECO:0000256" key="1">
    <source>
        <dbReference type="ARBA" id="ARBA00022801"/>
    </source>
</evidence>
<name>A0A7Z2GMY9_9BURK</name>
<dbReference type="KEGG" id="pacs:FAZ98_23395"/>
<dbReference type="InterPro" id="IPR029058">
    <property type="entry name" value="AB_hydrolase_fold"/>
</dbReference>
<dbReference type="PANTHER" id="PTHR43798">
    <property type="entry name" value="MONOACYLGLYCEROL LIPASE"/>
    <property type="match status" value="1"/>
</dbReference>
<dbReference type="GO" id="GO:0016787">
    <property type="term" value="F:hydrolase activity"/>
    <property type="evidence" value="ECO:0007669"/>
    <property type="project" value="UniProtKB-KW"/>
</dbReference>
<gene>
    <name evidence="4" type="ORF">FAZ98_23395</name>
</gene>
<dbReference type="AlphaFoldDB" id="A0A7Z2GMY9"/>
<sequence length="328" mass="34127">MKPDPSSESVVAHGELAGTRYGVHAPKSAPARATVVLIHGVGMNQSVWTPQIEALTAARYEVVVYDMLGHGASALPPAEPTLEDYAGQLERLFDGLELRTAHVAGHSMGALVALEFALTRASRTLSVAALNAVYARTPSQRAAVMARAALLQDGRDAAVEANETNEANEAAEATEATASAIDATLARWFGDPVPAPLAAAAQTVRELLRTVNPHGYARTYRLFAAADEAHVGRLAQLAVPALFLTGECDPNSSPAMSRAMAAAAPLGRADVIAHARHMMNLSDADAVNARLLAFFDAAARPGADNPNASNAASESSAANESSAGERHV</sequence>
<keyword evidence="1 4" id="KW-0378">Hydrolase</keyword>
<accession>A0A7Z2GMY9</accession>
<dbReference type="EMBL" id="CP046915">
    <property type="protein sequence ID" value="QGZ64771.1"/>
    <property type="molecule type" value="Genomic_DNA"/>
</dbReference>
<organism evidence="4 5">
    <name type="scientific">Paraburkholderia acidisoli</name>
    <dbReference type="NCBI Taxonomy" id="2571748"/>
    <lineage>
        <taxon>Bacteria</taxon>
        <taxon>Pseudomonadati</taxon>
        <taxon>Pseudomonadota</taxon>
        <taxon>Betaproteobacteria</taxon>
        <taxon>Burkholderiales</taxon>
        <taxon>Burkholderiaceae</taxon>
        <taxon>Paraburkholderia</taxon>
    </lineage>
</organism>
<reference evidence="4 5" key="1">
    <citation type="submission" date="2019-12" db="EMBL/GenBank/DDBJ databases">
        <title>Paraburkholderia acidiphila 7Q-K02 sp. nov and Paraburkholderia acidisoli DHF22 sp. nov., two strains isolated from forest soil.</title>
        <authorList>
            <person name="Gao Z."/>
            <person name="Qiu L."/>
        </authorList>
    </citation>
    <scope>NUCLEOTIDE SEQUENCE [LARGE SCALE GENOMIC DNA]</scope>
    <source>
        <strain evidence="4 5">DHF22</strain>
    </source>
</reference>
<dbReference type="InterPro" id="IPR000639">
    <property type="entry name" value="Epox_hydrolase-like"/>
</dbReference>
<evidence type="ECO:0000313" key="5">
    <source>
        <dbReference type="Proteomes" id="UP000433577"/>
    </source>
</evidence>
<evidence type="ECO:0000256" key="2">
    <source>
        <dbReference type="SAM" id="MobiDB-lite"/>
    </source>
</evidence>
<proteinExistence type="predicted"/>
<dbReference type="OrthoDB" id="9785847at2"/>
<dbReference type="InterPro" id="IPR050266">
    <property type="entry name" value="AB_hydrolase_sf"/>
</dbReference>
<dbReference type="Gene3D" id="3.40.50.1820">
    <property type="entry name" value="alpha/beta hydrolase"/>
    <property type="match status" value="1"/>
</dbReference>